<dbReference type="InterPro" id="IPR037396">
    <property type="entry name" value="FMN_HAD"/>
</dbReference>
<dbReference type="Pfam" id="PF01070">
    <property type="entry name" value="FMN_dh"/>
    <property type="match status" value="1"/>
</dbReference>
<dbReference type="STRING" id="448386.A0A2V3IJX7"/>
<dbReference type="AlphaFoldDB" id="A0A2V3IJX7"/>
<feature type="binding site" evidence="7">
    <location>
        <position position="252"/>
    </location>
    <ligand>
        <name>FMN</name>
        <dbReference type="ChEBI" id="CHEBI:58210"/>
    </ligand>
</feature>
<dbReference type="OrthoDB" id="25826at2759"/>
<organism evidence="9 10">
    <name type="scientific">Gracilariopsis chorda</name>
    <dbReference type="NCBI Taxonomy" id="448386"/>
    <lineage>
        <taxon>Eukaryota</taxon>
        <taxon>Rhodophyta</taxon>
        <taxon>Florideophyceae</taxon>
        <taxon>Rhodymeniophycidae</taxon>
        <taxon>Gracilariales</taxon>
        <taxon>Gracilariaceae</taxon>
        <taxon>Gracilariopsis</taxon>
    </lineage>
</organism>
<comment type="cofactor">
    <cofactor evidence="1">
        <name>FMN</name>
        <dbReference type="ChEBI" id="CHEBI:58210"/>
    </cofactor>
</comment>
<protein>
    <submittedName>
        <fullName evidence="9">Peroxisomal (S)-2-hydroxy-acid oxidase GLO5</fullName>
    </submittedName>
</protein>
<feature type="binding site" evidence="7">
    <location>
        <position position="169"/>
    </location>
    <ligand>
        <name>glyoxylate</name>
        <dbReference type="ChEBI" id="CHEBI:36655"/>
    </ligand>
</feature>
<feature type="binding site" evidence="7">
    <location>
        <begin position="308"/>
        <end position="309"/>
    </location>
    <ligand>
        <name>FMN</name>
        <dbReference type="ChEBI" id="CHEBI:58210"/>
    </ligand>
</feature>
<evidence type="ECO:0000256" key="1">
    <source>
        <dbReference type="ARBA" id="ARBA00001917"/>
    </source>
</evidence>
<keyword evidence="10" id="KW-1185">Reference proteome</keyword>
<dbReference type="GO" id="GO:0010181">
    <property type="term" value="F:FMN binding"/>
    <property type="evidence" value="ECO:0007669"/>
    <property type="project" value="InterPro"/>
</dbReference>
<dbReference type="FunFam" id="3.20.20.70:FF:000029">
    <property type="entry name" value="L-lactate dehydrogenase"/>
    <property type="match status" value="1"/>
</dbReference>
<evidence type="ECO:0000313" key="9">
    <source>
        <dbReference type="EMBL" id="PXF42371.1"/>
    </source>
</evidence>
<dbReference type="InterPro" id="IPR012133">
    <property type="entry name" value="Alpha-hydoxy_acid_DH_FMN"/>
</dbReference>
<feature type="binding site" evidence="7">
    <location>
        <position position="254"/>
    </location>
    <ligand>
        <name>glyoxylate</name>
        <dbReference type="ChEBI" id="CHEBI:36655"/>
    </ligand>
</feature>
<evidence type="ECO:0000256" key="4">
    <source>
        <dbReference type="ARBA" id="ARBA00023002"/>
    </source>
</evidence>
<feature type="binding site" evidence="7">
    <location>
        <begin position="285"/>
        <end position="289"/>
    </location>
    <ligand>
        <name>FMN</name>
        <dbReference type="ChEBI" id="CHEBI:58210"/>
    </ligand>
</feature>
<keyword evidence="3 7" id="KW-0288">FMN</keyword>
<evidence type="ECO:0000256" key="2">
    <source>
        <dbReference type="ARBA" id="ARBA00022630"/>
    </source>
</evidence>
<evidence type="ECO:0000256" key="6">
    <source>
        <dbReference type="PIRSR" id="PIRSR000138-1"/>
    </source>
</evidence>
<reference evidence="9 10" key="1">
    <citation type="journal article" date="2018" name="Mol. Biol. Evol.">
        <title>Analysis of the draft genome of the red seaweed Gracilariopsis chorda provides insights into genome size evolution in Rhodophyta.</title>
        <authorList>
            <person name="Lee J."/>
            <person name="Yang E.C."/>
            <person name="Graf L."/>
            <person name="Yang J.H."/>
            <person name="Qiu H."/>
            <person name="Zel Zion U."/>
            <person name="Chan C.X."/>
            <person name="Stephens T.G."/>
            <person name="Weber A.P.M."/>
            <person name="Boo G.H."/>
            <person name="Boo S.M."/>
            <person name="Kim K.M."/>
            <person name="Shin Y."/>
            <person name="Jung M."/>
            <person name="Lee S.J."/>
            <person name="Yim H.S."/>
            <person name="Lee J.H."/>
            <person name="Bhattacharya D."/>
            <person name="Yoon H.S."/>
        </authorList>
    </citation>
    <scope>NUCLEOTIDE SEQUENCE [LARGE SCALE GENOMIC DNA]</scope>
    <source>
        <strain evidence="9 10">SKKU-2015</strain>
        <tissue evidence="9">Whole body</tissue>
    </source>
</reference>
<feature type="active site" description="Proton acceptor" evidence="6">
    <location>
        <position position="254"/>
    </location>
</feature>
<dbReference type="PIRSF" id="PIRSF000138">
    <property type="entry name" value="Al-hdrx_acd_dh"/>
    <property type="match status" value="1"/>
</dbReference>
<keyword evidence="2 7" id="KW-0285">Flavoprotein</keyword>
<dbReference type="Gene3D" id="3.20.20.70">
    <property type="entry name" value="Aldolase class I"/>
    <property type="match status" value="1"/>
</dbReference>
<dbReference type="PROSITE" id="PS51349">
    <property type="entry name" value="FMN_HYDROXY_ACID_DH_2"/>
    <property type="match status" value="1"/>
</dbReference>
<dbReference type="PANTHER" id="PTHR10578:SF107">
    <property type="entry name" value="2-HYDROXYACID OXIDASE 1"/>
    <property type="match status" value="1"/>
</dbReference>
<evidence type="ECO:0000256" key="3">
    <source>
        <dbReference type="ARBA" id="ARBA00022643"/>
    </source>
</evidence>
<feature type="binding site" evidence="7">
    <location>
        <position position="132"/>
    </location>
    <ligand>
        <name>glyoxylate</name>
        <dbReference type="ChEBI" id="CHEBI:36655"/>
    </ligand>
</feature>
<keyword evidence="4" id="KW-0560">Oxidoreductase</keyword>
<comment type="caution">
    <text evidence="9">The sequence shown here is derived from an EMBL/GenBank/DDBJ whole genome shotgun (WGS) entry which is preliminary data.</text>
</comment>
<dbReference type="InterPro" id="IPR008259">
    <property type="entry name" value="FMN_hydac_DH_AS"/>
</dbReference>
<dbReference type="Proteomes" id="UP000247409">
    <property type="component" value="Unassembled WGS sequence"/>
</dbReference>
<gene>
    <name evidence="9" type="ORF">BWQ96_07891</name>
</gene>
<dbReference type="PROSITE" id="PS00557">
    <property type="entry name" value="FMN_HYDROXY_ACID_DH_1"/>
    <property type="match status" value="1"/>
</dbReference>
<dbReference type="GO" id="GO:0016614">
    <property type="term" value="F:oxidoreductase activity, acting on CH-OH group of donors"/>
    <property type="evidence" value="ECO:0007669"/>
    <property type="project" value="UniProtKB-ARBA"/>
</dbReference>
<proteinExistence type="inferred from homology"/>
<accession>A0A2V3IJX7</accession>
<dbReference type="CDD" id="cd02809">
    <property type="entry name" value="alpha_hydroxyacid_oxid_FMN"/>
    <property type="match status" value="1"/>
</dbReference>
<evidence type="ECO:0000256" key="5">
    <source>
        <dbReference type="ARBA" id="ARBA00024042"/>
    </source>
</evidence>
<feature type="binding site" evidence="7">
    <location>
        <position position="257"/>
    </location>
    <ligand>
        <name>glyoxylate</name>
        <dbReference type="ChEBI" id="CHEBI:36655"/>
    </ligand>
</feature>
<feature type="binding site" evidence="7">
    <location>
        <position position="160"/>
    </location>
    <ligand>
        <name>FMN</name>
        <dbReference type="ChEBI" id="CHEBI:58210"/>
    </ligand>
</feature>
<dbReference type="InterPro" id="IPR000262">
    <property type="entry name" value="FMN-dep_DH"/>
</dbReference>
<name>A0A2V3IJX7_9FLOR</name>
<feature type="domain" description="FMN hydroxy acid dehydrogenase" evidence="8">
    <location>
        <begin position="3"/>
        <end position="359"/>
    </location>
</feature>
<dbReference type="PANTHER" id="PTHR10578">
    <property type="entry name" value="S -2-HYDROXY-ACID OXIDASE-RELATED"/>
    <property type="match status" value="1"/>
</dbReference>
<feature type="binding site" evidence="7">
    <location>
        <position position="112"/>
    </location>
    <ligand>
        <name>FMN</name>
        <dbReference type="ChEBI" id="CHEBI:58210"/>
    </ligand>
</feature>
<feature type="binding site" evidence="7">
    <location>
        <position position="29"/>
    </location>
    <ligand>
        <name>glyoxylate</name>
        <dbReference type="ChEBI" id="CHEBI:36655"/>
    </ligand>
</feature>
<feature type="binding site" evidence="7">
    <location>
        <position position="230"/>
    </location>
    <ligand>
        <name>FMN</name>
        <dbReference type="ChEBI" id="CHEBI:58210"/>
    </ligand>
</feature>
<feature type="binding site" evidence="7">
    <location>
        <position position="134"/>
    </location>
    <ligand>
        <name>glyoxylate</name>
        <dbReference type="ChEBI" id="CHEBI:36655"/>
    </ligand>
</feature>
<comment type="similarity">
    <text evidence="5">Belongs to the FMN-dependent alpha-hydroxy acid dehydrogenase family.</text>
</comment>
<evidence type="ECO:0000256" key="7">
    <source>
        <dbReference type="PIRSR" id="PIRSR000138-2"/>
    </source>
</evidence>
<feature type="binding site" evidence="7">
    <location>
        <begin position="83"/>
        <end position="85"/>
    </location>
    <ligand>
        <name>FMN</name>
        <dbReference type="ChEBI" id="CHEBI:58210"/>
    </ligand>
</feature>
<dbReference type="EMBL" id="NBIV01000166">
    <property type="protein sequence ID" value="PXF42371.1"/>
    <property type="molecule type" value="Genomic_DNA"/>
</dbReference>
<dbReference type="InterPro" id="IPR013785">
    <property type="entry name" value="Aldolase_TIM"/>
</dbReference>
<evidence type="ECO:0000313" key="10">
    <source>
        <dbReference type="Proteomes" id="UP000247409"/>
    </source>
</evidence>
<dbReference type="SUPFAM" id="SSF51395">
    <property type="entry name" value="FMN-linked oxidoreductases"/>
    <property type="match status" value="1"/>
</dbReference>
<sequence length="362" mass="39584">MSVSHSESELELEPLPAAAHLLPRPVFDYFAGAAANEETYRANIRAFRRYHFLPRCLRPVASIDSTTTVPPLPTLSAPLLVAPMAMQCMAHPDGELAVARAARAERLAYVASTFATTSLEDIAATDVPRLFQLYCFSDRSITRDLIHRAARARYSAVVVTVDAPRFGRRLRDERNAFQLPPHLSFVNFAHLPSQHEKTTMHALSCRIDQRITFDDIRHYVKLSPIPIWVKGILHPSDAVAAIEAGASAIVVSNHGGRQLDGSIPALDALPQVVAAVNNRVPVLFDSGVRCGEHVVKAIAMGAAAVLLGRPVLWALVEGGEPSVRSYFKDIKQQIHITMKLLGAPSIKDISSDLVTQVNMSKL</sequence>
<evidence type="ECO:0000259" key="8">
    <source>
        <dbReference type="PROSITE" id="PS51349"/>
    </source>
</evidence>